<dbReference type="Gene3D" id="1.10.30.50">
    <property type="match status" value="1"/>
</dbReference>
<reference evidence="4" key="1">
    <citation type="journal article" date="2019" name="Int. J. Syst. Evol. Microbiol.">
        <title>The Global Catalogue of Microorganisms (GCM) 10K type strain sequencing project: providing services to taxonomists for standard genome sequencing and annotation.</title>
        <authorList>
            <consortium name="The Broad Institute Genomics Platform"/>
            <consortium name="The Broad Institute Genome Sequencing Center for Infectious Disease"/>
            <person name="Wu L."/>
            <person name="Ma J."/>
        </authorList>
    </citation>
    <scope>NUCLEOTIDE SEQUENCE [LARGE SCALE GENOMIC DNA]</scope>
    <source>
        <strain evidence="4">JCM 17458</strain>
    </source>
</reference>
<gene>
    <name evidence="3" type="ORF">GCM10022261_05500</name>
</gene>
<feature type="domain" description="HNH nuclease" evidence="2">
    <location>
        <begin position="28"/>
        <end position="78"/>
    </location>
</feature>
<feature type="compositionally biased region" description="Low complexity" evidence="1">
    <location>
        <begin position="98"/>
        <end position="109"/>
    </location>
</feature>
<feature type="region of interest" description="Disordered" evidence="1">
    <location>
        <begin position="98"/>
        <end position="176"/>
    </location>
</feature>
<dbReference type="InterPro" id="IPR003615">
    <property type="entry name" value="HNH_nuc"/>
</dbReference>
<dbReference type="Proteomes" id="UP001501586">
    <property type="component" value="Unassembled WGS sequence"/>
</dbReference>
<evidence type="ECO:0000313" key="3">
    <source>
        <dbReference type="EMBL" id="GAA4283019.1"/>
    </source>
</evidence>
<feature type="compositionally biased region" description="Low complexity" evidence="1">
    <location>
        <begin position="132"/>
        <end position="146"/>
    </location>
</feature>
<proteinExistence type="predicted"/>
<keyword evidence="4" id="KW-1185">Reference proteome</keyword>
<name>A0ABP8EGC6_9MICO</name>
<evidence type="ECO:0000313" key="4">
    <source>
        <dbReference type="Proteomes" id="UP001501586"/>
    </source>
</evidence>
<dbReference type="EMBL" id="BAABAZ010000004">
    <property type="protein sequence ID" value="GAA4283019.1"/>
    <property type="molecule type" value="Genomic_DNA"/>
</dbReference>
<dbReference type="InterPro" id="IPR002711">
    <property type="entry name" value="HNH"/>
</dbReference>
<comment type="caution">
    <text evidence="3">The sequence shown here is derived from an EMBL/GenBank/DDBJ whole genome shotgun (WGS) entry which is preliminary data.</text>
</comment>
<dbReference type="CDD" id="cd00085">
    <property type="entry name" value="HNHc"/>
    <property type="match status" value="1"/>
</dbReference>
<organism evidence="3 4">
    <name type="scientific">Brevibacterium daeguense</name>
    <dbReference type="NCBI Taxonomy" id="909936"/>
    <lineage>
        <taxon>Bacteria</taxon>
        <taxon>Bacillati</taxon>
        <taxon>Actinomycetota</taxon>
        <taxon>Actinomycetes</taxon>
        <taxon>Micrococcales</taxon>
        <taxon>Brevibacteriaceae</taxon>
        <taxon>Brevibacterium</taxon>
    </lineage>
</organism>
<evidence type="ECO:0000256" key="1">
    <source>
        <dbReference type="SAM" id="MobiDB-lite"/>
    </source>
</evidence>
<accession>A0ABP8EGC6</accession>
<evidence type="ECO:0000259" key="2">
    <source>
        <dbReference type="SMART" id="SM00507"/>
    </source>
</evidence>
<dbReference type="Pfam" id="PF01844">
    <property type="entry name" value="HNH"/>
    <property type="match status" value="1"/>
</dbReference>
<sequence>MFLRRLFTAPESGQLVGMESRRREFSGLLRRMVVLRDGTCRTPFCDAAIKHVDHATPHRDGGSTSWHNASGLCARCNYAKENPGWQHHATPAQLEVTTPTGHTYTGRTGSLIPGSTCDSEEFSSGATAKAQAPPGSDSPPGTDGSAGTDGPPGPLPWTSLPEPHGSEPHGSDPDESALECLLTDYLAA</sequence>
<dbReference type="SMART" id="SM00507">
    <property type="entry name" value="HNHc"/>
    <property type="match status" value="1"/>
</dbReference>
<protein>
    <recommendedName>
        <fullName evidence="2">HNH nuclease domain-containing protein</fullName>
    </recommendedName>
</protein>